<dbReference type="CDD" id="cd02801">
    <property type="entry name" value="DUS_like_FMN"/>
    <property type="match status" value="1"/>
</dbReference>
<dbReference type="Pfam" id="PF01207">
    <property type="entry name" value="Dus"/>
    <property type="match status" value="1"/>
</dbReference>
<dbReference type="GO" id="GO:0050660">
    <property type="term" value="F:flavin adenine dinucleotide binding"/>
    <property type="evidence" value="ECO:0007669"/>
    <property type="project" value="InterPro"/>
</dbReference>
<evidence type="ECO:0000256" key="10">
    <source>
        <dbReference type="ARBA" id="ARBA00048205"/>
    </source>
</evidence>
<evidence type="ECO:0000256" key="8">
    <source>
        <dbReference type="ARBA" id="ARBA00022884"/>
    </source>
</evidence>
<dbReference type="PROSITE" id="PS01136">
    <property type="entry name" value="UPF0034"/>
    <property type="match status" value="1"/>
</dbReference>
<proteinExistence type="inferred from homology"/>
<dbReference type="GO" id="GO:0017150">
    <property type="term" value="F:tRNA dihydrouridine synthase activity"/>
    <property type="evidence" value="ECO:0007669"/>
    <property type="project" value="InterPro"/>
</dbReference>
<evidence type="ECO:0000256" key="9">
    <source>
        <dbReference type="ARBA" id="ARBA00023002"/>
    </source>
</evidence>
<evidence type="ECO:0000256" key="11">
    <source>
        <dbReference type="ARBA" id="ARBA00048802"/>
    </source>
</evidence>
<keyword evidence="4 12" id="KW-0285">Flavoprotein</keyword>
<dbReference type="Gene3D" id="1.10.1200.80">
    <property type="entry name" value="Putative flavin oxidoreducatase, domain 2"/>
    <property type="match status" value="1"/>
</dbReference>
<sequence>MEIGGLIIKGKVVLGPMAGVTSLAYREFMKGFGVGLSYSEMISDCGLVYGNKKTLLYAATSKTDRPVGLQLFGFDKDISAKAVAILEENADYDILDLNFGCPVTKVVKTGAGSAWMKDLDKMGEYASAVVKASSKPVTAKIRLGFDEESINASTAVKVLEQAGVKAISIHCRTRAQGYSGSARYEAIEDLGRKMSVPLIVSGDIFGPLEAEKAVRITGAQAVMVARGGVGNPFVVTQINEYLENGILLQKPTLLQQIGYAEDFSLRLIAEKGEAIAVKELRGLIPHFFSGFPGFKAIRNNIATHVKTKDELFAIFNGLRRREDGR</sequence>
<dbReference type="PANTHER" id="PTHR45846">
    <property type="entry name" value="TRNA-DIHYDROURIDINE(47) SYNTHASE [NAD(P)(+)]-LIKE"/>
    <property type="match status" value="1"/>
</dbReference>
<dbReference type="InterPro" id="IPR035587">
    <property type="entry name" value="DUS-like_FMN-bd"/>
</dbReference>
<keyword evidence="9 12" id="KW-0560">Oxidoreductase</keyword>
<comment type="cofactor">
    <cofactor evidence="1 12 14">
        <name>FMN</name>
        <dbReference type="ChEBI" id="CHEBI:58210"/>
    </cofactor>
</comment>
<evidence type="ECO:0000259" key="15">
    <source>
        <dbReference type="Pfam" id="PF01207"/>
    </source>
</evidence>
<dbReference type="Gene3D" id="3.20.20.70">
    <property type="entry name" value="Aldolase class I"/>
    <property type="match status" value="1"/>
</dbReference>
<feature type="domain" description="DUS-like FMN-binding" evidence="15">
    <location>
        <begin position="14"/>
        <end position="309"/>
    </location>
</feature>
<reference evidence="16" key="2">
    <citation type="journal article" date="2021" name="PeerJ">
        <title>Extensive microbial diversity within the chicken gut microbiome revealed by metagenomics and culture.</title>
        <authorList>
            <person name="Gilroy R."/>
            <person name="Ravi A."/>
            <person name="Getino M."/>
            <person name="Pursley I."/>
            <person name="Horton D.L."/>
            <person name="Alikhan N.F."/>
            <person name="Baker D."/>
            <person name="Gharbi K."/>
            <person name="Hall N."/>
            <person name="Watson M."/>
            <person name="Adriaenssens E.M."/>
            <person name="Foster-Nyarko E."/>
            <person name="Jarju S."/>
            <person name="Secka A."/>
            <person name="Antonio M."/>
            <person name="Oren A."/>
            <person name="Chaudhuri R.R."/>
            <person name="La Ragione R."/>
            <person name="Hildebrand F."/>
            <person name="Pallen M.J."/>
        </authorList>
    </citation>
    <scope>NUCLEOTIDE SEQUENCE</scope>
    <source>
        <strain evidence="16">17113</strain>
    </source>
</reference>
<evidence type="ECO:0000256" key="5">
    <source>
        <dbReference type="ARBA" id="ARBA00022643"/>
    </source>
</evidence>
<comment type="caution">
    <text evidence="16">The sequence shown here is derived from an EMBL/GenBank/DDBJ whole genome shotgun (WGS) entry which is preliminary data.</text>
</comment>
<evidence type="ECO:0000256" key="6">
    <source>
        <dbReference type="ARBA" id="ARBA00022694"/>
    </source>
</evidence>
<keyword evidence="6 12" id="KW-0819">tRNA processing</keyword>
<feature type="binding site" evidence="14">
    <location>
        <position position="70"/>
    </location>
    <ligand>
        <name>FMN</name>
        <dbReference type="ChEBI" id="CHEBI:58210"/>
    </ligand>
</feature>
<evidence type="ECO:0000256" key="4">
    <source>
        <dbReference type="ARBA" id="ARBA00022630"/>
    </source>
</evidence>
<feature type="active site" description="Proton donor" evidence="13">
    <location>
        <position position="101"/>
    </location>
</feature>
<keyword evidence="8" id="KW-0694">RNA-binding</keyword>
<keyword evidence="3" id="KW-0820">tRNA-binding</keyword>
<feature type="binding site" evidence="14">
    <location>
        <position position="140"/>
    </location>
    <ligand>
        <name>FMN</name>
        <dbReference type="ChEBI" id="CHEBI:58210"/>
    </ligand>
</feature>
<comment type="similarity">
    <text evidence="12">Belongs to the dus family.</text>
</comment>
<dbReference type="InterPro" id="IPR001269">
    <property type="entry name" value="DUS_fam"/>
</dbReference>
<comment type="catalytic activity">
    <reaction evidence="10">
        <text>a 5,6-dihydrouridine in tRNA + NADP(+) = a uridine in tRNA + NADPH + H(+)</text>
        <dbReference type="Rhea" id="RHEA:23624"/>
        <dbReference type="Rhea" id="RHEA-COMP:13339"/>
        <dbReference type="Rhea" id="RHEA-COMP:13887"/>
        <dbReference type="ChEBI" id="CHEBI:15378"/>
        <dbReference type="ChEBI" id="CHEBI:57783"/>
        <dbReference type="ChEBI" id="CHEBI:58349"/>
        <dbReference type="ChEBI" id="CHEBI:65315"/>
        <dbReference type="ChEBI" id="CHEBI:74443"/>
    </reaction>
</comment>
<dbReference type="SUPFAM" id="SSF51395">
    <property type="entry name" value="FMN-linked oxidoreductases"/>
    <property type="match status" value="1"/>
</dbReference>
<accession>A0A9D9DH93</accession>
<evidence type="ECO:0000256" key="2">
    <source>
        <dbReference type="ARBA" id="ARBA00002790"/>
    </source>
</evidence>
<dbReference type="EC" id="1.3.1.-" evidence="12"/>
<dbReference type="Proteomes" id="UP000823634">
    <property type="component" value="Unassembled WGS sequence"/>
</dbReference>
<feature type="binding site" evidence="14">
    <location>
        <position position="170"/>
    </location>
    <ligand>
        <name>FMN</name>
        <dbReference type="ChEBI" id="CHEBI:58210"/>
    </ligand>
</feature>
<evidence type="ECO:0000313" key="17">
    <source>
        <dbReference type="Proteomes" id="UP000823634"/>
    </source>
</evidence>
<dbReference type="EMBL" id="JADINA010000026">
    <property type="protein sequence ID" value="MBO8426466.1"/>
    <property type="molecule type" value="Genomic_DNA"/>
</dbReference>
<reference evidence="16" key="1">
    <citation type="submission" date="2020-10" db="EMBL/GenBank/DDBJ databases">
        <authorList>
            <person name="Gilroy R."/>
        </authorList>
    </citation>
    <scope>NUCLEOTIDE SEQUENCE</scope>
    <source>
        <strain evidence="16">17113</strain>
    </source>
</reference>
<dbReference type="GO" id="GO:0000049">
    <property type="term" value="F:tRNA binding"/>
    <property type="evidence" value="ECO:0007669"/>
    <property type="project" value="UniProtKB-KW"/>
</dbReference>
<evidence type="ECO:0000313" key="16">
    <source>
        <dbReference type="EMBL" id="MBO8426466.1"/>
    </source>
</evidence>
<evidence type="ECO:0000256" key="13">
    <source>
        <dbReference type="PIRSR" id="PIRSR006621-1"/>
    </source>
</evidence>
<keyword evidence="14" id="KW-0547">Nucleotide-binding</keyword>
<evidence type="ECO:0000256" key="3">
    <source>
        <dbReference type="ARBA" id="ARBA00022555"/>
    </source>
</evidence>
<keyword evidence="5 12" id="KW-0288">FMN</keyword>
<gene>
    <name evidence="16" type="ORF">IAC61_04005</name>
</gene>
<evidence type="ECO:0000256" key="14">
    <source>
        <dbReference type="PIRSR" id="PIRSR006621-2"/>
    </source>
</evidence>
<dbReference type="PANTHER" id="PTHR45846:SF1">
    <property type="entry name" value="TRNA-DIHYDROURIDINE(47) SYNTHASE [NAD(P)(+)]-LIKE"/>
    <property type="match status" value="1"/>
</dbReference>
<evidence type="ECO:0000256" key="7">
    <source>
        <dbReference type="ARBA" id="ARBA00022857"/>
    </source>
</evidence>
<comment type="function">
    <text evidence="2 12">Catalyzes the synthesis of 5,6-dihydrouridine (D), a modified base found in the D-loop of most tRNAs, via the reduction of the C5-C6 double bond in target uridines.</text>
</comment>
<feature type="binding site" evidence="14">
    <location>
        <begin position="16"/>
        <end position="18"/>
    </location>
    <ligand>
        <name>FMN</name>
        <dbReference type="ChEBI" id="CHEBI:58210"/>
    </ligand>
</feature>
<dbReference type="InterPro" id="IPR024036">
    <property type="entry name" value="tRNA-dHydroUridine_Synthase_C"/>
</dbReference>
<organism evidence="16 17">
    <name type="scientific">Candidatus Alloenteromonas pullistercoris</name>
    <dbReference type="NCBI Taxonomy" id="2840785"/>
    <lineage>
        <taxon>Bacteria</taxon>
        <taxon>Bacillati</taxon>
        <taxon>Bacillota</taxon>
        <taxon>Bacillota incertae sedis</taxon>
        <taxon>Candidatus Alloenteromonas</taxon>
    </lineage>
</organism>
<keyword evidence="7" id="KW-0521">NADP</keyword>
<dbReference type="PIRSF" id="PIRSF006621">
    <property type="entry name" value="Dus"/>
    <property type="match status" value="1"/>
</dbReference>
<dbReference type="InterPro" id="IPR018517">
    <property type="entry name" value="tRNA_hU_synthase_CS"/>
</dbReference>
<protein>
    <recommendedName>
        <fullName evidence="12">tRNA-dihydrouridine synthase</fullName>
        <ecNumber evidence="12">1.3.1.-</ecNumber>
    </recommendedName>
</protein>
<dbReference type="AlphaFoldDB" id="A0A9D9DH93"/>
<comment type="catalytic activity">
    <reaction evidence="11">
        <text>a 5,6-dihydrouridine in tRNA + NAD(+) = a uridine in tRNA + NADH + H(+)</text>
        <dbReference type="Rhea" id="RHEA:54452"/>
        <dbReference type="Rhea" id="RHEA-COMP:13339"/>
        <dbReference type="Rhea" id="RHEA-COMP:13887"/>
        <dbReference type="ChEBI" id="CHEBI:15378"/>
        <dbReference type="ChEBI" id="CHEBI:57540"/>
        <dbReference type="ChEBI" id="CHEBI:57945"/>
        <dbReference type="ChEBI" id="CHEBI:65315"/>
        <dbReference type="ChEBI" id="CHEBI:74443"/>
    </reaction>
</comment>
<evidence type="ECO:0000256" key="12">
    <source>
        <dbReference type="PIRNR" id="PIRNR006621"/>
    </source>
</evidence>
<feature type="binding site" evidence="14">
    <location>
        <begin position="225"/>
        <end position="226"/>
    </location>
    <ligand>
        <name>FMN</name>
        <dbReference type="ChEBI" id="CHEBI:58210"/>
    </ligand>
</feature>
<evidence type="ECO:0000256" key="1">
    <source>
        <dbReference type="ARBA" id="ARBA00001917"/>
    </source>
</evidence>
<name>A0A9D9DH93_9FIRM</name>
<dbReference type="InterPro" id="IPR013785">
    <property type="entry name" value="Aldolase_TIM"/>
</dbReference>